<comment type="caution">
    <text evidence="2">The sequence shown here is derived from an EMBL/GenBank/DDBJ whole genome shotgun (WGS) entry which is preliminary data.</text>
</comment>
<proteinExistence type="predicted"/>
<dbReference type="EMBL" id="CAVLEF010000003">
    <property type="protein sequence ID" value="CAK1542195.1"/>
    <property type="molecule type" value="Genomic_DNA"/>
</dbReference>
<feature type="compositionally biased region" description="Basic and acidic residues" evidence="1">
    <location>
        <begin position="64"/>
        <end position="74"/>
    </location>
</feature>
<reference evidence="2 3" key="1">
    <citation type="submission" date="2023-11" db="EMBL/GenBank/DDBJ databases">
        <authorList>
            <person name="Okamura Y."/>
        </authorList>
    </citation>
    <scope>NUCLEOTIDE SEQUENCE [LARGE SCALE GENOMIC DNA]</scope>
</reference>
<evidence type="ECO:0000256" key="1">
    <source>
        <dbReference type="SAM" id="MobiDB-lite"/>
    </source>
</evidence>
<evidence type="ECO:0000313" key="3">
    <source>
        <dbReference type="Proteomes" id="UP001497472"/>
    </source>
</evidence>
<protein>
    <submittedName>
        <fullName evidence="2">Uncharacterized protein</fullName>
    </submittedName>
</protein>
<organism evidence="2 3">
    <name type="scientific">Leptosia nina</name>
    <dbReference type="NCBI Taxonomy" id="320188"/>
    <lineage>
        <taxon>Eukaryota</taxon>
        <taxon>Metazoa</taxon>
        <taxon>Ecdysozoa</taxon>
        <taxon>Arthropoda</taxon>
        <taxon>Hexapoda</taxon>
        <taxon>Insecta</taxon>
        <taxon>Pterygota</taxon>
        <taxon>Neoptera</taxon>
        <taxon>Endopterygota</taxon>
        <taxon>Lepidoptera</taxon>
        <taxon>Glossata</taxon>
        <taxon>Ditrysia</taxon>
        <taxon>Papilionoidea</taxon>
        <taxon>Pieridae</taxon>
        <taxon>Pierinae</taxon>
        <taxon>Leptosia</taxon>
    </lineage>
</organism>
<gene>
    <name evidence="2" type="ORF">LNINA_LOCUS2111</name>
</gene>
<name>A0AAV1J1H8_9NEOP</name>
<keyword evidence="3" id="KW-1185">Reference proteome</keyword>
<dbReference type="Proteomes" id="UP001497472">
    <property type="component" value="Unassembled WGS sequence"/>
</dbReference>
<dbReference type="AlphaFoldDB" id="A0AAV1J1H8"/>
<evidence type="ECO:0000313" key="2">
    <source>
        <dbReference type="EMBL" id="CAK1542195.1"/>
    </source>
</evidence>
<sequence>MNDGRNRKSQPEHFIVSLLINCLCVNFPLSNMSLDCIHSVKHSLKMCEDKSVYELAEHSYLINEKRRGTSDRPTSRAPLESNSKPVTLW</sequence>
<feature type="region of interest" description="Disordered" evidence="1">
    <location>
        <begin position="64"/>
        <end position="89"/>
    </location>
</feature>
<accession>A0AAV1J1H8</accession>
<feature type="compositionally biased region" description="Polar residues" evidence="1">
    <location>
        <begin position="80"/>
        <end position="89"/>
    </location>
</feature>